<evidence type="ECO:0000313" key="3">
    <source>
        <dbReference type="Proteomes" id="UP001444071"/>
    </source>
</evidence>
<evidence type="ECO:0000256" key="1">
    <source>
        <dbReference type="SAM" id="Phobius"/>
    </source>
</evidence>
<reference evidence="2 3" key="1">
    <citation type="submission" date="2021-06" db="EMBL/GenBank/DDBJ databases">
        <authorList>
            <person name="Palmer J.M."/>
        </authorList>
    </citation>
    <scope>NUCLEOTIDE SEQUENCE [LARGE SCALE GENOMIC DNA]</scope>
    <source>
        <strain evidence="2 3">XR_2019</strain>
        <tissue evidence="2">Muscle</tissue>
    </source>
</reference>
<dbReference type="EMBL" id="JAHRIM010018780">
    <property type="protein sequence ID" value="MEQ2262032.1"/>
    <property type="molecule type" value="Genomic_DNA"/>
</dbReference>
<keyword evidence="1" id="KW-0812">Transmembrane</keyword>
<protein>
    <submittedName>
        <fullName evidence="2">Uncharacterized protein</fullName>
    </submittedName>
</protein>
<evidence type="ECO:0000313" key="2">
    <source>
        <dbReference type="EMBL" id="MEQ2262032.1"/>
    </source>
</evidence>
<organism evidence="2 3">
    <name type="scientific">Xenotaenia resolanae</name>
    <dbReference type="NCBI Taxonomy" id="208358"/>
    <lineage>
        <taxon>Eukaryota</taxon>
        <taxon>Metazoa</taxon>
        <taxon>Chordata</taxon>
        <taxon>Craniata</taxon>
        <taxon>Vertebrata</taxon>
        <taxon>Euteleostomi</taxon>
        <taxon>Actinopterygii</taxon>
        <taxon>Neopterygii</taxon>
        <taxon>Teleostei</taxon>
        <taxon>Neoteleostei</taxon>
        <taxon>Acanthomorphata</taxon>
        <taxon>Ovalentaria</taxon>
        <taxon>Atherinomorphae</taxon>
        <taxon>Cyprinodontiformes</taxon>
        <taxon>Goodeidae</taxon>
        <taxon>Xenotaenia</taxon>
    </lineage>
</organism>
<dbReference type="Proteomes" id="UP001444071">
    <property type="component" value="Unassembled WGS sequence"/>
</dbReference>
<accession>A0ABV0VZ91</accession>
<gene>
    <name evidence="2" type="ORF">XENORESO_021219</name>
</gene>
<keyword evidence="3" id="KW-1185">Reference proteome</keyword>
<comment type="caution">
    <text evidence="2">The sequence shown here is derived from an EMBL/GenBank/DDBJ whole genome shotgun (WGS) entry which is preliminary data.</text>
</comment>
<proteinExistence type="predicted"/>
<feature type="transmembrane region" description="Helical" evidence="1">
    <location>
        <begin position="15"/>
        <end position="35"/>
    </location>
</feature>
<keyword evidence="1" id="KW-0472">Membrane</keyword>
<sequence length="101" mass="11390">MFSPVTLASPHSPNIWLLTGLSKLVICPMCLCVVLQWTGDLFRMYPIPLPVTAGDSHQPLSNPARMNRYRQRMDRWMDGSRTDDAGFGCSQTNGLDQMVLY</sequence>
<name>A0ABV0VZ91_9TELE</name>
<keyword evidence="1" id="KW-1133">Transmembrane helix</keyword>